<dbReference type="EMBL" id="CP059572">
    <property type="protein sequence ID" value="QXJ22685.1"/>
    <property type="molecule type" value="Genomic_DNA"/>
</dbReference>
<reference evidence="2" key="1">
    <citation type="submission" date="2020-07" db="EMBL/GenBank/DDBJ databases">
        <authorList>
            <person name="Tarantini F.S."/>
            <person name="Hong K.W."/>
            <person name="Chan K.G."/>
        </authorList>
    </citation>
    <scope>NUCLEOTIDE SEQUENCE</scope>
    <source>
        <strain evidence="2">32-07</strain>
    </source>
</reference>
<dbReference type="Pfam" id="PF04149">
    <property type="entry name" value="DUF397"/>
    <property type="match status" value="1"/>
</dbReference>
<organism evidence="2 3">
    <name type="scientific">Actinomadura graeca</name>
    <dbReference type="NCBI Taxonomy" id="2750812"/>
    <lineage>
        <taxon>Bacteria</taxon>
        <taxon>Bacillati</taxon>
        <taxon>Actinomycetota</taxon>
        <taxon>Actinomycetes</taxon>
        <taxon>Streptosporangiales</taxon>
        <taxon>Thermomonosporaceae</taxon>
        <taxon>Actinomadura</taxon>
    </lineage>
</organism>
<sequence>MNVEWRKSSASDDYGNCVELGALPDAVAIRDSKTPENGYLTLTPATFNRLLTTLKQLP</sequence>
<accession>A0ABX8QV81</accession>
<evidence type="ECO:0000313" key="3">
    <source>
        <dbReference type="Proteomes" id="UP001049518"/>
    </source>
</evidence>
<evidence type="ECO:0000313" key="2">
    <source>
        <dbReference type="EMBL" id="QXJ22685.1"/>
    </source>
</evidence>
<dbReference type="RefSeq" id="WP_231336016.1">
    <property type="nucleotide sequence ID" value="NZ_CP059572.1"/>
</dbReference>
<feature type="domain" description="DUF397" evidence="1">
    <location>
        <begin position="4"/>
        <end position="55"/>
    </location>
</feature>
<proteinExistence type="predicted"/>
<name>A0ABX8QV81_9ACTN</name>
<gene>
    <name evidence="2" type="ORF">AGRA3207_003730</name>
</gene>
<evidence type="ECO:0000259" key="1">
    <source>
        <dbReference type="Pfam" id="PF04149"/>
    </source>
</evidence>
<dbReference type="InterPro" id="IPR007278">
    <property type="entry name" value="DUF397"/>
</dbReference>
<keyword evidence="3" id="KW-1185">Reference proteome</keyword>
<protein>
    <submittedName>
        <fullName evidence="2">DUF397 domain-containing protein</fullName>
    </submittedName>
</protein>
<dbReference type="Proteomes" id="UP001049518">
    <property type="component" value="Chromosome"/>
</dbReference>